<accession>A0A2A2PL50</accession>
<keyword evidence="9" id="KW-0378">Hydrolase</keyword>
<comment type="subcellular location">
    <subcellularLocation>
        <location evidence="1">Membrane</location>
        <topology evidence="1">Multi-pass membrane protein</topology>
    </subcellularLocation>
</comment>
<feature type="domain" description="NfeD-like C-terminal" evidence="7">
    <location>
        <begin position="112"/>
        <end position="166"/>
    </location>
</feature>
<dbReference type="Gene3D" id="2.40.50.140">
    <property type="entry name" value="Nucleic acid-binding proteins"/>
    <property type="match status" value="1"/>
</dbReference>
<dbReference type="InterPro" id="IPR002810">
    <property type="entry name" value="NfeD-like_C"/>
</dbReference>
<keyword evidence="4 5" id="KW-0472">Membrane</keyword>
<feature type="transmembrane region" description="Helical" evidence="5">
    <location>
        <begin position="30"/>
        <end position="49"/>
    </location>
</feature>
<protein>
    <submittedName>
        <fullName evidence="9">Serine protease</fullName>
    </submittedName>
</protein>
<name>A0A2A2PL50_9PSED</name>
<evidence type="ECO:0000256" key="2">
    <source>
        <dbReference type="ARBA" id="ARBA00022692"/>
    </source>
</evidence>
<dbReference type="Proteomes" id="UP000217830">
    <property type="component" value="Unassembled WGS sequence"/>
</dbReference>
<keyword evidence="6" id="KW-0732">Signal</keyword>
<dbReference type="GO" id="GO:0008233">
    <property type="term" value="F:peptidase activity"/>
    <property type="evidence" value="ECO:0007669"/>
    <property type="project" value="UniProtKB-KW"/>
</dbReference>
<keyword evidence="10" id="KW-1185">Reference proteome</keyword>
<dbReference type="InterPro" id="IPR056739">
    <property type="entry name" value="NfeD_membrane"/>
</dbReference>
<organism evidence="9 10">
    <name type="scientific">Pseudomonas moraviensis</name>
    <dbReference type="NCBI Taxonomy" id="321662"/>
    <lineage>
        <taxon>Bacteria</taxon>
        <taxon>Pseudomonadati</taxon>
        <taxon>Pseudomonadota</taxon>
        <taxon>Gammaproteobacteria</taxon>
        <taxon>Pseudomonadales</taxon>
        <taxon>Pseudomonadaceae</taxon>
        <taxon>Pseudomonas</taxon>
    </lineage>
</organism>
<dbReference type="InterPro" id="IPR012340">
    <property type="entry name" value="NA-bd_OB-fold"/>
</dbReference>
<feature type="chain" id="PRO_5011974252" evidence="6">
    <location>
        <begin position="21"/>
        <end position="176"/>
    </location>
</feature>
<evidence type="ECO:0000256" key="3">
    <source>
        <dbReference type="ARBA" id="ARBA00022989"/>
    </source>
</evidence>
<dbReference type="Pfam" id="PF24961">
    <property type="entry name" value="NfeD_membrane"/>
    <property type="match status" value="1"/>
</dbReference>
<keyword evidence="2 5" id="KW-0812">Transmembrane</keyword>
<evidence type="ECO:0000259" key="8">
    <source>
        <dbReference type="Pfam" id="PF24961"/>
    </source>
</evidence>
<dbReference type="InterPro" id="IPR052165">
    <property type="entry name" value="Membrane_assoc_protease"/>
</dbReference>
<proteinExistence type="predicted"/>
<reference evidence="9 10" key="1">
    <citation type="submission" date="2017-08" db="EMBL/GenBank/DDBJ databases">
        <title>Draft Genome Sequence of Pseudomonas moraviensis TYU6, isolated from Taxus cuspidata by using PacBio Single-Molecule Real-Time Technology.</title>
        <authorList>
            <person name="Baek K.-H."/>
            <person name="Mishra A.K."/>
        </authorList>
    </citation>
    <scope>NUCLEOTIDE SEQUENCE [LARGE SCALE GENOMIC DNA]</scope>
    <source>
        <strain evidence="9 10">TYU6</strain>
    </source>
</reference>
<evidence type="ECO:0000259" key="7">
    <source>
        <dbReference type="Pfam" id="PF01957"/>
    </source>
</evidence>
<feature type="transmembrane region" description="Helical" evidence="5">
    <location>
        <begin position="79"/>
        <end position="99"/>
    </location>
</feature>
<dbReference type="EMBL" id="NRST01000001">
    <property type="protein sequence ID" value="PAW56174.1"/>
    <property type="molecule type" value="Genomic_DNA"/>
</dbReference>
<feature type="signal peptide" evidence="6">
    <location>
        <begin position="1"/>
        <end position="20"/>
    </location>
</feature>
<dbReference type="GO" id="GO:0016020">
    <property type="term" value="C:membrane"/>
    <property type="evidence" value="ECO:0007669"/>
    <property type="project" value="UniProtKB-SubCell"/>
</dbReference>
<keyword evidence="3 5" id="KW-1133">Transmembrane helix</keyword>
<evidence type="ECO:0000256" key="1">
    <source>
        <dbReference type="ARBA" id="ARBA00004141"/>
    </source>
</evidence>
<comment type="caution">
    <text evidence="9">The sequence shown here is derived from an EMBL/GenBank/DDBJ whole genome shotgun (WGS) entry which is preliminary data.</text>
</comment>
<evidence type="ECO:0000313" key="10">
    <source>
        <dbReference type="Proteomes" id="UP000217830"/>
    </source>
</evidence>
<dbReference type="PANTHER" id="PTHR33507">
    <property type="entry name" value="INNER MEMBRANE PROTEIN YBBJ"/>
    <property type="match status" value="1"/>
</dbReference>
<keyword evidence="9" id="KW-0645">Protease</keyword>
<evidence type="ECO:0000313" key="9">
    <source>
        <dbReference type="EMBL" id="PAW56174.1"/>
    </source>
</evidence>
<dbReference type="AlphaFoldDB" id="A0A2A2PL50"/>
<evidence type="ECO:0000256" key="6">
    <source>
        <dbReference type="SAM" id="SignalP"/>
    </source>
</evidence>
<dbReference type="SUPFAM" id="SSF141322">
    <property type="entry name" value="NfeD domain-like"/>
    <property type="match status" value="1"/>
</dbReference>
<evidence type="ECO:0000256" key="5">
    <source>
        <dbReference type="SAM" id="Phobius"/>
    </source>
</evidence>
<dbReference type="GO" id="GO:0006508">
    <property type="term" value="P:proteolysis"/>
    <property type="evidence" value="ECO:0007669"/>
    <property type="project" value="UniProtKB-KW"/>
</dbReference>
<sequence length="176" mass="18304">MNSRCCLFFLILLASGPALAADVPLPAVNPVGLWLITLGIAFLIAEAALPNYGVIGLGGIIMFVIGALILSNAEVPVPMIIGLGLLSALLLIALIVRALKTRPRHTVSGDAGLVGSVTAVTTVQAQNAHNGWVHLQGEHWQVHSATPLHTGQSVRVVGRKGLLLKVAATDAVRHGE</sequence>
<feature type="domain" description="NfeD integral membrane" evidence="8">
    <location>
        <begin position="20"/>
        <end position="97"/>
    </location>
</feature>
<dbReference type="Pfam" id="PF01957">
    <property type="entry name" value="NfeD"/>
    <property type="match status" value="1"/>
</dbReference>
<evidence type="ECO:0000256" key="4">
    <source>
        <dbReference type="ARBA" id="ARBA00023136"/>
    </source>
</evidence>
<gene>
    <name evidence="9" type="ORF">CKQ80_12915</name>
</gene>
<feature type="transmembrane region" description="Helical" evidence="5">
    <location>
        <begin position="54"/>
        <end position="73"/>
    </location>
</feature>
<dbReference type="RefSeq" id="WP_095667861.1">
    <property type="nucleotide sequence ID" value="NZ_NRSS01000001.1"/>
</dbReference>
<dbReference type="PANTHER" id="PTHR33507:SF4">
    <property type="entry name" value="NODULATION COMPETITIVENESS PROTEIN NFED"/>
    <property type="match status" value="1"/>
</dbReference>